<keyword evidence="4" id="KW-1185">Reference proteome</keyword>
<keyword evidence="2" id="KW-1133">Transmembrane helix</keyword>
<organism evidence="3 4">
    <name type="scientific">Micromonospora harpali</name>
    <dbReference type="NCBI Taxonomy" id="1490225"/>
    <lineage>
        <taxon>Bacteria</taxon>
        <taxon>Bacillati</taxon>
        <taxon>Actinomycetota</taxon>
        <taxon>Actinomycetes</taxon>
        <taxon>Micromonosporales</taxon>
        <taxon>Micromonosporaceae</taxon>
        <taxon>Micromonospora</taxon>
    </lineage>
</organism>
<feature type="region of interest" description="Disordered" evidence="1">
    <location>
        <begin position="1"/>
        <end position="37"/>
    </location>
</feature>
<protein>
    <recommendedName>
        <fullName evidence="5">Tetratricopeptide repeat-containing protein</fullName>
    </recommendedName>
</protein>
<accession>A0ABW1HJ07</accession>
<comment type="caution">
    <text evidence="3">The sequence shown here is derived from an EMBL/GenBank/DDBJ whole genome shotgun (WGS) entry which is preliminary data.</text>
</comment>
<evidence type="ECO:0008006" key="5">
    <source>
        <dbReference type="Google" id="ProtNLM"/>
    </source>
</evidence>
<reference evidence="4" key="1">
    <citation type="journal article" date="2019" name="Int. J. Syst. Evol. Microbiol.">
        <title>The Global Catalogue of Microorganisms (GCM) 10K type strain sequencing project: providing services to taxonomists for standard genome sequencing and annotation.</title>
        <authorList>
            <consortium name="The Broad Institute Genomics Platform"/>
            <consortium name="The Broad Institute Genome Sequencing Center for Infectious Disease"/>
            <person name="Wu L."/>
            <person name="Ma J."/>
        </authorList>
    </citation>
    <scope>NUCLEOTIDE SEQUENCE [LARGE SCALE GENOMIC DNA]</scope>
    <source>
        <strain evidence="4">CGMCC 4.7173</strain>
    </source>
</reference>
<dbReference type="InterPro" id="IPR011990">
    <property type="entry name" value="TPR-like_helical_dom_sf"/>
</dbReference>
<name>A0ABW1HJ07_9ACTN</name>
<evidence type="ECO:0000256" key="1">
    <source>
        <dbReference type="SAM" id="MobiDB-lite"/>
    </source>
</evidence>
<dbReference type="SUPFAM" id="SSF48452">
    <property type="entry name" value="TPR-like"/>
    <property type="match status" value="1"/>
</dbReference>
<dbReference type="EMBL" id="JBHSQQ010000024">
    <property type="protein sequence ID" value="MFC5941215.1"/>
    <property type="molecule type" value="Genomic_DNA"/>
</dbReference>
<evidence type="ECO:0000313" key="4">
    <source>
        <dbReference type="Proteomes" id="UP001596207"/>
    </source>
</evidence>
<evidence type="ECO:0000256" key="2">
    <source>
        <dbReference type="SAM" id="Phobius"/>
    </source>
</evidence>
<dbReference type="RefSeq" id="WP_353902260.1">
    <property type="nucleotide sequence ID" value="NZ_CP158970.1"/>
</dbReference>
<keyword evidence="2" id="KW-0472">Membrane</keyword>
<sequence length="921" mass="103623">MPDTRRGSAAPSGDCPAQLPPRLRLRGRRGRTDPSLLPTPKPGYWGVLTLFLWAVLVQLLVEVGAGKSTPDAFDRFPLSWLFRFCAGLAEVLTTGAGAGLPTRLAALFLAIATCWAGHGWRRAWLAAAPGAVAVRDLVDGTGDVRDPVDGTAGLRPPRAELQALLRRQLSETRLYPTTGEAGKQASRDFLDVLAVAPPLQAGWVGTIMGMVNWFSRAWPRAAYEVTATVVARDAEPRCGMVVTVTSLAQGRRSAMTTVWARSWEDATNEAGYWVLATILPVTKLAGLPPWRAWRGRNLPVELFRAYDEGQQAQRSRDFDLALWLYAEALRCDPLNLELRLLVGGLLEELGLSLEALDIYHSALACEQAQPCAETASLPALLNWVDHLLRLLRNKFWCRWDRRPDLRLRYRYVSILATSESSGWEWFVDNASGDRDKLRAQMRERLGAAFRRDYVALATPFSKRPRDWLARMLDGTWSKQHLAVEAVFRVAALAEIEKLRRDLTVWWLRWPWWLRWRSFGPRRASLTGRALQIAVDVWAPLRVAAALASWREKNWAEADRPVIEIGRPGPEPTECAPPREQKEAVRCVQELVDDGWFLDGPGVLRWAEDELGRAYGSRVGLLVCPMSFADHYMAACVYSLVLCWSLPDDEAGTVARRAVEHLRAALATQEAPIAGHLRDWLLSGDRDLDQLRRRPEFAHFERDLFPRPELVPPRSSQMLQVCSRAYARDMISQAADLLEQQWHRNGEYGGDVHDLRRWLKSDVELWRVLRRIAADRAWYWKDRAQFICLVTTTVDQPAVLAAQFPPPFPRFEEVELPGEEKLVGLREWQAECAELLARLHRWIEDAVLRAEVEPQAGAAAGEAALTRAGAELLDQRGGQLSAEELTALCEARAAQWQQVAAQIRMVPMHVARPPRADDPNPT</sequence>
<dbReference type="Proteomes" id="UP001596207">
    <property type="component" value="Unassembled WGS sequence"/>
</dbReference>
<gene>
    <name evidence="3" type="ORF">ACFPZ4_06960</name>
</gene>
<keyword evidence="2" id="KW-0812">Transmembrane</keyword>
<evidence type="ECO:0000313" key="3">
    <source>
        <dbReference type="EMBL" id="MFC5941215.1"/>
    </source>
</evidence>
<proteinExistence type="predicted"/>
<feature type="transmembrane region" description="Helical" evidence="2">
    <location>
        <begin position="43"/>
        <end position="61"/>
    </location>
</feature>
<feature type="transmembrane region" description="Helical" evidence="2">
    <location>
        <begin position="81"/>
        <end position="100"/>
    </location>
</feature>